<dbReference type="InterPro" id="IPR012347">
    <property type="entry name" value="Ferritin-like"/>
</dbReference>
<reference evidence="1 2" key="1">
    <citation type="submission" date="2019-09" db="EMBL/GenBank/DDBJ databases">
        <authorList>
            <person name="Valk L.C."/>
        </authorList>
    </citation>
    <scope>NUCLEOTIDE SEQUENCE [LARGE SCALE GENOMIC DNA]</scope>
    <source>
        <strain evidence="1">GalUA</strain>
    </source>
</reference>
<dbReference type="Gene3D" id="1.20.1260.10">
    <property type="match status" value="1"/>
</dbReference>
<sequence>MNEDTICLLKECNAGCKMATDSMEQVMEYVENDELRKLIDRYNEPHIALGEECTRLLKEEKKEDKDPTPMAKTFSWISTEVKLMMNDSSDKIAKIMMDGCNMGIQSLSEYVNQYVNASKEVVDLANRLIRIEQDFMNDLRAFL</sequence>
<evidence type="ECO:0000313" key="2">
    <source>
        <dbReference type="Proteomes" id="UP000461768"/>
    </source>
</evidence>
<keyword evidence="2" id="KW-1185">Reference proteome</keyword>
<proteinExistence type="predicted"/>
<dbReference type="OrthoDB" id="1651292at2"/>
<accession>A0A7V7QMT8</accession>
<name>A0A7V7QMT8_9FIRM</name>
<dbReference type="Proteomes" id="UP000461768">
    <property type="component" value="Unassembled WGS sequence"/>
</dbReference>
<gene>
    <name evidence="1" type="ORF">F7O84_06720</name>
</gene>
<organism evidence="1 2">
    <name type="scientific">Candidatus Galacturonatibacter soehngenii</name>
    <dbReference type="NCBI Taxonomy" id="2307010"/>
    <lineage>
        <taxon>Bacteria</taxon>
        <taxon>Bacillati</taxon>
        <taxon>Bacillota</taxon>
        <taxon>Clostridia</taxon>
        <taxon>Lachnospirales</taxon>
        <taxon>Lachnospiraceae</taxon>
        <taxon>Candidatus Galacturonatibacter</taxon>
    </lineage>
</organism>
<comment type="caution">
    <text evidence="1">The sequence shown here is derived from an EMBL/GenBank/DDBJ whole genome shotgun (WGS) entry which is preliminary data.</text>
</comment>
<evidence type="ECO:0000313" key="1">
    <source>
        <dbReference type="EMBL" id="KAB1440067.1"/>
    </source>
</evidence>
<evidence type="ECO:0008006" key="3">
    <source>
        <dbReference type="Google" id="ProtNLM"/>
    </source>
</evidence>
<dbReference type="EMBL" id="WAGX01000004">
    <property type="protein sequence ID" value="KAB1440067.1"/>
    <property type="molecule type" value="Genomic_DNA"/>
</dbReference>
<reference evidence="1 2" key="2">
    <citation type="submission" date="2020-02" db="EMBL/GenBank/DDBJ databases">
        <title>Candidatus Galacturonibacter soehngenii shows hetero-acetogenic catabolism of galacturonic acid but lacks a canonical carbon monoxide dehydrogenase/acetyl-CoA synthase complex.</title>
        <authorList>
            <person name="Diender M."/>
            <person name="Stouten G.R."/>
            <person name="Petersen J.F."/>
            <person name="Nielsen P.H."/>
            <person name="Dueholm M.S."/>
            <person name="Pronk J.T."/>
            <person name="Van Loosdrecht M.C.M."/>
        </authorList>
    </citation>
    <scope>NUCLEOTIDE SEQUENCE [LARGE SCALE GENOMIC DNA]</scope>
    <source>
        <strain evidence="1">GalUA</strain>
    </source>
</reference>
<dbReference type="AlphaFoldDB" id="A0A7V7QMT8"/>
<protein>
    <recommendedName>
        <fullName evidence="3">DUF2383 domain-containing protein</fullName>
    </recommendedName>
</protein>